<gene>
    <name evidence="2" type="ORF">BDW47DRAFT_72229</name>
</gene>
<evidence type="ECO:0000313" key="3">
    <source>
        <dbReference type="Proteomes" id="UP000234585"/>
    </source>
</evidence>
<keyword evidence="1" id="KW-0472">Membrane</keyword>
<keyword evidence="1" id="KW-1133">Transmembrane helix</keyword>
<keyword evidence="3" id="KW-1185">Reference proteome</keyword>
<dbReference type="GeneID" id="36526854"/>
<proteinExistence type="predicted"/>
<keyword evidence="1" id="KW-0812">Transmembrane</keyword>
<dbReference type="EMBL" id="KZ559174">
    <property type="protein sequence ID" value="PLB34690.1"/>
    <property type="molecule type" value="Genomic_DNA"/>
</dbReference>
<dbReference type="Proteomes" id="UP000234585">
    <property type="component" value="Unassembled WGS sequence"/>
</dbReference>
<name>A0A2I2F234_ASPCN</name>
<feature type="transmembrane region" description="Helical" evidence="1">
    <location>
        <begin position="45"/>
        <end position="65"/>
    </location>
</feature>
<organism evidence="2 3">
    <name type="scientific">Aspergillus candidus</name>
    <dbReference type="NCBI Taxonomy" id="41067"/>
    <lineage>
        <taxon>Eukaryota</taxon>
        <taxon>Fungi</taxon>
        <taxon>Dikarya</taxon>
        <taxon>Ascomycota</taxon>
        <taxon>Pezizomycotina</taxon>
        <taxon>Eurotiomycetes</taxon>
        <taxon>Eurotiomycetidae</taxon>
        <taxon>Eurotiales</taxon>
        <taxon>Aspergillaceae</taxon>
        <taxon>Aspergillus</taxon>
        <taxon>Aspergillus subgen. Circumdati</taxon>
    </lineage>
</organism>
<reference evidence="2 3" key="1">
    <citation type="submission" date="2017-12" db="EMBL/GenBank/DDBJ databases">
        <authorList>
            <consortium name="DOE Joint Genome Institute"/>
            <person name="Haridas S."/>
            <person name="Kjaerbolling I."/>
            <person name="Vesth T.C."/>
            <person name="Frisvad J.C."/>
            <person name="Nybo J.L."/>
            <person name="Theobald S."/>
            <person name="Kuo A."/>
            <person name="Bowyer P."/>
            <person name="Matsuda Y."/>
            <person name="Mondo S."/>
            <person name="Lyhne E.K."/>
            <person name="Kogle M.E."/>
            <person name="Clum A."/>
            <person name="Lipzen A."/>
            <person name="Salamov A."/>
            <person name="Ngan C.Y."/>
            <person name="Daum C."/>
            <person name="Chiniquy J."/>
            <person name="Barry K."/>
            <person name="LaButti K."/>
            <person name="Simmons B.A."/>
            <person name="Magnuson J.K."/>
            <person name="Mortensen U.H."/>
            <person name="Larsen T.O."/>
            <person name="Grigoriev I.V."/>
            <person name="Baker S.E."/>
            <person name="Andersen M.R."/>
            <person name="Nordberg H.P."/>
            <person name="Cantor M.N."/>
            <person name="Hua S.X."/>
        </authorList>
    </citation>
    <scope>NUCLEOTIDE SEQUENCE [LARGE SCALE GENOMIC DNA]</scope>
    <source>
        <strain evidence="2 3">CBS 102.13</strain>
    </source>
</reference>
<protein>
    <submittedName>
        <fullName evidence="2">Uncharacterized protein</fullName>
    </submittedName>
</protein>
<evidence type="ECO:0000256" key="1">
    <source>
        <dbReference type="SAM" id="Phobius"/>
    </source>
</evidence>
<accession>A0A2I2F234</accession>
<evidence type="ECO:0000313" key="2">
    <source>
        <dbReference type="EMBL" id="PLB34690.1"/>
    </source>
</evidence>
<feature type="transmembrane region" description="Helical" evidence="1">
    <location>
        <begin position="12"/>
        <end position="33"/>
    </location>
</feature>
<sequence>MREVCEAICDHYYYEFCLHFPTLLQMVVIQYPFPASSLILDLSNGPSVFISSFSSFSFLFPIPICRERKTETDGFSPRPKPVLAREIRPVPCGGTLAKASFHCFPN</sequence>
<dbReference type="AlphaFoldDB" id="A0A2I2F234"/>
<dbReference type="RefSeq" id="XP_024668702.1">
    <property type="nucleotide sequence ID" value="XM_024819694.1"/>
</dbReference>